<dbReference type="SUPFAM" id="SSF51197">
    <property type="entry name" value="Clavaminate synthase-like"/>
    <property type="match status" value="1"/>
</dbReference>
<dbReference type="InterPro" id="IPR053447">
    <property type="entry name" value="Alpha-KG_dependent_hydroxylase"/>
</dbReference>
<proteinExistence type="inferred from homology"/>
<dbReference type="InterPro" id="IPR014503">
    <property type="entry name" value="Clavaminate_syn-like"/>
</dbReference>
<dbReference type="Proteomes" id="UP001499843">
    <property type="component" value="Unassembled WGS sequence"/>
</dbReference>
<keyword evidence="8" id="KW-1185">Reference proteome</keyword>
<dbReference type="EMBL" id="BAAAQX010000006">
    <property type="protein sequence ID" value="GAA2207638.1"/>
    <property type="molecule type" value="Genomic_DNA"/>
</dbReference>
<dbReference type="Gene3D" id="3.60.130.10">
    <property type="entry name" value="Clavaminate synthase-like"/>
    <property type="match status" value="1"/>
</dbReference>
<evidence type="ECO:0000313" key="8">
    <source>
        <dbReference type="Proteomes" id="UP001499843"/>
    </source>
</evidence>
<keyword evidence="3" id="KW-0560">Oxidoreductase</keyword>
<dbReference type="InterPro" id="IPR003819">
    <property type="entry name" value="TauD/TfdA-like"/>
</dbReference>
<feature type="region of interest" description="Disordered" evidence="5">
    <location>
        <begin position="1"/>
        <end position="27"/>
    </location>
</feature>
<evidence type="ECO:0000256" key="2">
    <source>
        <dbReference type="ARBA" id="ARBA00022723"/>
    </source>
</evidence>
<reference evidence="7 8" key="1">
    <citation type="journal article" date="2019" name="Int. J. Syst. Evol. Microbiol.">
        <title>The Global Catalogue of Microorganisms (GCM) 10K type strain sequencing project: providing services to taxonomists for standard genome sequencing and annotation.</title>
        <authorList>
            <consortium name="The Broad Institute Genomics Platform"/>
            <consortium name="The Broad Institute Genome Sequencing Center for Infectious Disease"/>
            <person name="Wu L."/>
            <person name="Ma J."/>
        </authorList>
    </citation>
    <scope>NUCLEOTIDE SEQUENCE [LARGE SCALE GENOMIC DNA]</scope>
    <source>
        <strain evidence="7 8">JCM 16114</strain>
    </source>
</reference>
<sequence length="372" mass="41276">MTASPAVPRRARAEPTPPCRAGHAPNPTQLIEGHAVITYELTPEDIARVEAVVASLTAQDEPRLTTESLLSAALAAHELPPGLRRALTDFRLREPSGALMVRGFRIDDVALGPTPRHWRDLAPAAVSREDAYLLVVSSLMGEVFGWATQQDGRLLHNVLPIAEHADEQLGSGSRELLWWHTEDAFHAHRADYVSLLCLRNPDKVATTYVNVSEVRVPAADKRLLFEEAFTIRPDNSHLPQHNASAPPDDRTGLAFEAMAGMHEEPPPLAVLFGDPDDPYARLDPYFMEPPADPRHAAALDRLRAAIEAAVREVILQPGDCLILDNYRSVHGRVPFRARFDGTDRWLKRVCITRNLRSSRAQRRGAENRVVYG</sequence>
<keyword evidence="2" id="KW-0479">Metal-binding</keyword>
<evidence type="ECO:0000313" key="7">
    <source>
        <dbReference type="EMBL" id="GAA2207638.1"/>
    </source>
</evidence>
<evidence type="ECO:0000256" key="5">
    <source>
        <dbReference type="SAM" id="MobiDB-lite"/>
    </source>
</evidence>
<gene>
    <name evidence="7" type="ORF">GCM10009850_030960</name>
</gene>
<comment type="caution">
    <text evidence="7">The sequence shown here is derived from an EMBL/GenBank/DDBJ whole genome shotgun (WGS) entry which is preliminary data.</text>
</comment>
<organism evidence="7 8">
    <name type="scientific">Nonomuraea monospora</name>
    <dbReference type="NCBI Taxonomy" id="568818"/>
    <lineage>
        <taxon>Bacteria</taxon>
        <taxon>Bacillati</taxon>
        <taxon>Actinomycetota</taxon>
        <taxon>Actinomycetes</taxon>
        <taxon>Streptosporangiales</taxon>
        <taxon>Streptosporangiaceae</taxon>
        <taxon>Nonomuraea</taxon>
    </lineage>
</organism>
<protein>
    <submittedName>
        <fullName evidence="7">Clavaminate synthase family protein</fullName>
    </submittedName>
</protein>
<evidence type="ECO:0000256" key="3">
    <source>
        <dbReference type="ARBA" id="ARBA00023002"/>
    </source>
</evidence>
<evidence type="ECO:0000259" key="6">
    <source>
        <dbReference type="Pfam" id="PF02668"/>
    </source>
</evidence>
<keyword evidence="4" id="KW-0408">Iron</keyword>
<dbReference type="PIRSF" id="PIRSF019543">
    <property type="entry name" value="Clavaminate_syn"/>
    <property type="match status" value="1"/>
</dbReference>
<evidence type="ECO:0000256" key="4">
    <source>
        <dbReference type="ARBA" id="ARBA00023004"/>
    </source>
</evidence>
<dbReference type="Pfam" id="PF02668">
    <property type="entry name" value="TauD"/>
    <property type="match status" value="1"/>
</dbReference>
<feature type="domain" description="TauD/TfdA-like" evidence="6">
    <location>
        <begin position="136"/>
        <end position="349"/>
    </location>
</feature>
<dbReference type="NCBIfam" id="NF041363">
    <property type="entry name" value="GntD_guanitoxin"/>
    <property type="match status" value="1"/>
</dbReference>
<evidence type="ECO:0000256" key="1">
    <source>
        <dbReference type="ARBA" id="ARBA00008425"/>
    </source>
</evidence>
<comment type="similarity">
    <text evidence="1">Belongs to the clavaminate synthase family.</text>
</comment>
<dbReference type="InterPro" id="IPR042098">
    <property type="entry name" value="TauD-like_sf"/>
</dbReference>
<accession>A0ABN3CE21</accession>
<name>A0ABN3CE21_9ACTN</name>